<feature type="transmembrane region" description="Helical" evidence="9">
    <location>
        <begin position="156"/>
        <end position="177"/>
    </location>
</feature>
<dbReference type="HAMAP" id="MF_00024">
    <property type="entry name" value="CobD_CbiB"/>
    <property type="match status" value="1"/>
</dbReference>
<feature type="transmembrane region" description="Helical" evidence="9">
    <location>
        <begin position="288"/>
        <end position="307"/>
    </location>
</feature>
<keyword evidence="5 9" id="KW-0169">Cobalamin biosynthesis</keyword>
<dbReference type="GO" id="GO:0015420">
    <property type="term" value="F:ABC-type vitamin B12 transporter activity"/>
    <property type="evidence" value="ECO:0007669"/>
    <property type="project" value="UniProtKB-UniRule"/>
</dbReference>
<evidence type="ECO:0000256" key="7">
    <source>
        <dbReference type="ARBA" id="ARBA00022989"/>
    </source>
</evidence>
<evidence type="ECO:0000256" key="5">
    <source>
        <dbReference type="ARBA" id="ARBA00022573"/>
    </source>
</evidence>
<dbReference type="NCBIfam" id="TIGR00380">
    <property type="entry name" value="cobal_cbiB"/>
    <property type="match status" value="1"/>
</dbReference>
<evidence type="ECO:0000313" key="10">
    <source>
        <dbReference type="EMBL" id="XDO96613.1"/>
    </source>
</evidence>
<dbReference type="PANTHER" id="PTHR34308">
    <property type="entry name" value="COBALAMIN BIOSYNTHESIS PROTEIN CBIB"/>
    <property type="match status" value="1"/>
</dbReference>
<dbReference type="InterPro" id="IPR004485">
    <property type="entry name" value="Cobalamin_biosynth_CobD/CbiB"/>
</dbReference>
<keyword evidence="6 9" id="KW-0812">Transmembrane</keyword>
<dbReference type="AlphaFoldDB" id="A0AB39KSH0"/>
<comment type="function">
    <text evidence="9">Converts cobyric acid to cobinamide by the addition of aminopropanol on the F carboxylic group.</text>
</comment>
<feature type="transmembrane region" description="Helical" evidence="9">
    <location>
        <begin position="84"/>
        <end position="105"/>
    </location>
</feature>
<organism evidence="10">
    <name type="scientific">Caulobacter sp. 73W</name>
    <dbReference type="NCBI Taxonomy" id="3161137"/>
    <lineage>
        <taxon>Bacteria</taxon>
        <taxon>Pseudomonadati</taxon>
        <taxon>Pseudomonadota</taxon>
        <taxon>Alphaproteobacteria</taxon>
        <taxon>Caulobacterales</taxon>
        <taxon>Caulobacteraceae</taxon>
        <taxon>Caulobacter</taxon>
    </lineage>
</organism>
<comment type="similarity">
    <text evidence="3 9">Belongs to the CobD/CbiB family.</text>
</comment>
<protein>
    <recommendedName>
        <fullName evidence="9">Cobalamin biosynthesis protein CobD</fullName>
    </recommendedName>
</protein>
<sequence length="309" mass="32424">MADTLLVLGAALVEGLVGYPDRLHRRLPHPVAWLGAAIDCCERRWNDPSRPEQSRRLLGVATVLLVAGGAALVGALLHNLLGEAYLGVLLLMILGSLGLAARSLYDHVAAVLKATDLDAARAAVGRIVGRDTDALDEAGVAAAALESLAESFCDGFVAPMFWFLVGGLGGLFAYKAVNTADSMIGHREERWRAFGWFAARTDDVMNWIPARIAGALVALAAGGGWRAMFRDARKHASPNAGWPEAAMAGGLGVRLGGDATYDGAAHQRPIFGDGPAPAMADLKRGLGVYLRACAILAAMLLVGGLAWPR</sequence>
<comment type="subcellular location">
    <subcellularLocation>
        <location evidence="1 9">Cell membrane</location>
        <topology evidence="1 9">Multi-pass membrane protein</topology>
    </subcellularLocation>
</comment>
<dbReference type="GO" id="GO:0005886">
    <property type="term" value="C:plasma membrane"/>
    <property type="evidence" value="ECO:0007669"/>
    <property type="project" value="UniProtKB-SubCell"/>
</dbReference>
<name>A0AB39KSH0_9CAUL</name>
<accession>A0AB39KSH0</accession>
<dbReference type="GO" id="GO:0048472">
    <property type="term" value="F:threonine-phosphate decarboxylase activity"/>
    <property type="evidence" value="ECO:0007669"/>
    <property type="project" value="InterPro"/>
</dbReference>
<feature type="transmembrane region" description="Helical" evidence="9">
    <location>
        <begin position="57"/>
        <end position="77"/>
    </location>
</feature>
<comment type="pathway">
    <text evidence="2 9">Cofactor biosynthesis; adenosylcobalamin biosynthesis.</text>
</comment>
<keyword evidence="7 9" id="KW-1133">Transmembrane helix</keyword>
<evidence type="ECO:0000256" key="8">
    <source>
        <dbReference type="ARBA" id="ARBA00023136"/>
    </source>
</evidence>
<dbReference type="RefSeq" id="WP_369059454.1">
    <property type="nucleotide sequence ID" value="NZ_CP158375.1"/>
</dbReference>
<dbReference type="PANTHER" id="PTHR34308:SF1">
    <property type="entry name" value="COBALAMIN BIOSYNTHESIS PROTEIN CBIB"/>
    <property type="match status" value="1"/>
</dbReference>
<evidence type="ECO:0000256" key="2">
    <source>
        <dbReference type="ARBA" id="ARBA00004953"/>
    </source>
</evidence>
<keyword evidence="8 9" id="KW-0472">Membrane</keyword>
<proteinExistence type="inferred from homology"/>
<gene>
    <name evidence="10" type="primary">cbiB</name>
    <name evidence="9" type="synonym">cobD</name>
    <name evidence="10" type="ORF">ABOZ73_17885</name>
</gene>
<evidence type="ECO:0000256" key="4">
    <source>
        <dbReference type="ARBA" id="ARBA00022475"/>
    </source>
</evidence>
<evidence type="ECO:0000256" key="9">
    <source>
        <dbReference type="HAMAP-Rule" id="MF_00024"/>
    </source>
</evidence>
<comment type="caution">
    <text evidence="9">Lacks conserved residue(s) required for the propagation of feature annotation.</text>
</comment>
<evidence type="ECO:0000256" key="3">
    <source>
        <dbReference type="ARBA" id="ARBA00006263"/>
    </source>
</evidence>
<evidence type="ECO:0000256" key="1">
    <source>
        <dbReference type="ARBA" id="ARBA00004651"/>
    </source>
</evidence>
<dbReference type="EMBL" id="CP158375">
    <property type="protein sequence ID" value="XDO96613.1"/>
    <property type="molecule type" value="Genomic_DNA"/>
</dbReference>
<reference evidence="10" key="1">
    <citation type="submission" date="2024-06" db="EMBL/GenBank/DDBJ databases">
        <title>Caulobacter inopinatus, sp. nov.</title>
        <authorList>
            <person name="Donachie S.P."/>
        </authorList>
    </citation>
    <scope>NUCLEOTIDE SEQUENCE</scope>
    <source>
        <strain evidence="10">73W</strain>
    </source>
</reference>
<keyword evidence="4 9" id="KW-1003">Cell membrane</keyword>
<dbReference type="Pfam" id="PF03186">
    <property type="entry name" value="CobD_Cbib"/>
    <property type="match status" value="1"/>
</dbReference>
<dbReference type="GO" id="GO:0009236">
    <property type="term" value="P:cobalamin biosynthetic process"/>
    <property type="evidence" value="ECO:0007669"/>
    <property type="project" value="UniProtKB-UniRule"/>
</dbReference>
<evidence type="ECO:0000256" key="6">
    <source>
        <dbReference type="ARBA" id="ARBA00022692"/>
    </source>
</evidence>